<organism evidence="3">
    <name type="scientific">Zea mays</name>
    <name type="common">Maize</name>
    <dbReference type="NCBI Taxonomy" id="4577"/>
    <lineage>
        <taxon>Eukaryota</taxon>
        <taxon>Viridiplantae</taxon>
        <taxon>Streptophyta</taxon>
        <taxon>Embryophyta</taxon>
        <taxon>Tracheophyta</taxon>
        <taxon>Spermatophyta</taxon>
        <taxon>Magnoliopsida</taxon>
        <taxon>Liliopsida</taxon>
        <taxon>Poales</taxon>
        <taxon>Poaceae</taxon>
        <taxon>PACMAD clade</taxon>
        <taxon>Panicoideae</taxon>
        <taxon>Andropogonodae</taxon>
        <taxon>Andropogoneae</taxon>
        <taxon>Tripsacinae</taxon>
        <taxon>Zea</taxon>
    </lineage>
</organism>
<dbReference type="EMBL" id="CM000780">
    <property type="protein sequence ID" value="AQK52760.1"/>
    <property type="molecule type" value="Genomic_DNA"/>
</dbReference>
<dbReference type="Pfam" id="PF23671">
    <property type="entry name" value="HTH_70"/>
    <property type="match status" value="1"/>
</dbReference>
<dbReference type="InterPro" id="IPR017930">
    <property type="entry name" value="Myb_dom"/>
</dbReference>
<evidence type="ECO:0000259" key="2">
    <source>
        <dbReference type="PROSITE" id="PS51294"/>
    </source>
</evidence>
<dbReference type="PaxDb" id="4577-AC232321.1_FGP008"/>
<keyword evidence="1 3" id="KW-0238">DNA-binding</keyword>
<feature type="domain" description="HTH myb-type" evidence="2">
    <location>
        <begin position="136"/>
        <end position="166"/>
    </location>
</feature>
<dbReference type="AlphaFoldDB" id="K7U4J4"/>
<evidence type="ECO:0000313" key="3">
    <source>
        <dbReference type="EMBL" id="AQK52760.1"/>
    </source>
</evidence>
<dbReference type="PANTHER" id="PTHR44042:SF11">
    <property type="entry name" value="OS06G0173800 PROTEIN"/>
    <property type="match status" value="1"/>
</dbReference>
<gene>
    <name evidence="3" type="ORF">ZEAMMB73_Zm00001d050594</name>
</gene>
<protein>
    <submittedName>
        <fullName evidence="3">Putative MYB DNA-binding domain superfamily protein</fullName>
    </submittedName>
</protein>
<dbReference type="ExpressionAtlas" id="K7U4J4">
    <property type="expression patterns" value="baseline"/>
</dbReference>
<dbReference type="InterPro" id="IPR056195">
    <property type="entry name" value="HTH_70"/>
</dbReference>
<accession>K7U4J4</accession>
<dbReference type="Gene3D" id="1.10.10.60">
    <property type="entry name" value="Homeodomain-like"/>
    <property type="match status" value="1"/>
</dbReference>
<dbReference type="PROSITE" id="PS51294">
    <property type="entry name" value="HTH_MYB"/>
    <property type="match status" value="1"/>
</dbReference>
<reference evidence="3" key="1">
    <citation type="submission" date="2015-12" db="EMBL/GenBank/DDBJ databases">
        <title>Update maize B73 reference genome by single molecule sequencing technologies.</title>
        <authorList>
            <consortium name="Maize Genome Sequencing Project"/>
            <person name="Ware D."/>
        </authorList>
    </citation>
    <scope>NUCLEOTIDE SEQUENCE</scope>
    <source>
        <tissue evidence="3">Seedling</tissue>
    </source>
</reference>
<sequence>MDMDPRFNVDWSANEIEMVRSLIACHGASNSTNDDIVDELQAMFPGKDKRQVTDLYVELVVEMINSGAEMSSNQLLLNSGGVHSRTMDGYLADEMKAKRMLLEEQRRRKLVVVPRQDNQQRAGRNFLRGLRVYMCGNWKNISKDFVTTKTPVQVSSHAQKYFRRQESTTRKQRYNINDVGLYDVEPWEEQQQHNSSIVASVTS</sequence>
<dbReference type="CDD" id="cd00167">
    <property type="entry name" value="SANT"/>
    <property type="match status" value="1"/>
</dbReference>
<dbReference type="eggNOG" id="KOG0724">
    <property type="taxonomic scope" value="Eukaryota"/>
</dbReference>
<evidence type="ECO:0000256" key="1">
    <source>
        <dbReference type="ARBA" id="ARBA00023125"/>
    </source>
</evidence>
<dbReference type="HOGENOM" id="CLU_049252_0_0_1"/>
<name>K7U4J4_MAIZE</name>
<dbReference type="InterPro" id="IPR001005">
    <property type="entry name" value="SANT/Myb"/>
</dbReference>
<dbReference type="PANTHER" id="PTHR44042">
    <property type="entry name" value="DUPLICATED HOMEODOMAIN-LIKE SUPERFAMILY PROTEIN-RELATED"/>
    <property type="match status" value="1"/>
</dbReference>
<proteinExistence type="predicted"/>
<dbReference type="GO" id="GO:0003677">
    <property type="term" value="F:DNA binding"/>
    <property type="evidence" value="ECO:0007669"/>
    <property type="project" value="UniProtKB-KW"/>
</dbReference>
<dbReference type="InterPro" id="IPR009057">
    <property type="entry name" value="Homeodomain-like_sf"/>
</dbReference>
<dbReference type="SUPFAM" id="SSF46689">
    <property type="entry name" value="Homeodomain-like"/>
    <property type="match status" value="1"/>
</dbReference>